<proteinExistence type="predicted"/>
<name>A0A316F9U9_9ACTN</name>
<dbReference type="Proteomes" id="UP000245697">
    <property type="component" value="Unassembled WGS sequence"/>
</dbReference>
<accession>A0A316F9U9</accession>
<dbReference type="AlphaFoldDB" id="A0A316F9U9"/>
<gene>
    <name evidence="2" type="ORF">BC793_11171</name>
</gene>
<evidence type="ECO:0000256" key="1">
    <source>
        <dbReference type="SAM" id="MobiDB-lite"/>
    </source>
</evidence>
<sequence length="61" mass="6779">MFAHPDLMLHLAHDRTREMIAEADRDRLLAGARLARRGRKARGRPTGAVASREPTVVVPAH</sequence>
<comment type="caution">
    <text evidence="2">The sequence shown here is derived from an EMBL/GenBank/DDBJ whole genome shotgun (WGS) entry which is preliminary data.</text>
</comment>
<organism evidence="2 3">
    <name type="scientific">Actinoplanes xinjiangensis</name>
    <dbReference type="NCBI Taxonomy" id="512350"/>
    <lineage>
        <taxon>Bacteria</taxon>
        <taxon>Bacillati</taxon>
        <taxon>Actinomycetota</taxon>
        <taxon>Actinomycetes</taxon>
        <taxon>Micromonosporales</taxon>
        <taxon>Micromonosporaceae</taxon>
        <taxon>Actinoplanes</taxon>
    </lineage>
</organism>
<dbReference type="EMBL" id="QGGR01000011">
    <property type="protein sequence ID" value="PWK45098.1"/>
    <property type="molecule type" value="Genomic_DNA"/>
</dbReference>
<feature type="region of interest" description="Disordered" evidence="1">
    <location>
        <begin position="36"/>
        <end position="61"/>
    </location>
</feature>
<keyword evidence="3" id="KW-1185">Reference proteome</keyword>
<reference evidence="2 3" key="1">
    <citation type="submission" date="2018-05" db="EMBL/GenBank/DDBJ databases">
        <title>Genomic Encyclopedia of Archaeal and Bacterial Type Strains, Phase II (KMG-II): from individual species to whole genera.</title>
        <authorList>
            <person name="Goeker M."/>
        </authorList>
    </citation>
    <scope>NUCLEOTIDE SEQUENCE [LARGE SCALE GENOMIC DNA]</scope>
    <source>
        <strain evidence="2 3">DSM 45184</strain>
    </source>
</reference>
<protein>
    <submittedName>
        <fullName evidence="2">Uncharacterized protein</fullName>
    </submittedName>
</protein>
<evidence type="ECO:0000313" key="3">
    <source>
        <dbReference type="Proteomes" id="UP000245697"/>
    </source>
</evidence>
<evidence type="ECO:0000313" key="2">
    <source>
        <dbReference type="EMBL" id="PWK45098.1"/>
    </source>
</evidence>